<gene>
    <name evidence="15" type="primary">LOC110980991</name>
</gene>
<keyword evidence="7" id="KW-0805">Transcription regulation</keyword>
<feature type="domain" description="C2H2-type" evidence="13">
    <location>
        <begin position="561"/>
        <end position="588"/>
    </location>
</feature>
<dbReference type="SMART" id="SM00355">
    <property type="entry name" value="ZnF_C2H2"/>
    <property type="match status" value="16"/>
</dbReference>
<feature type="domain" description="C2H2-type" evidence="13">
    <location>
        <begin position="133"/>
        <end position="161"/>
    </location>
</feature>
<feature type="domain" description="C2H2-type" evidence="13">
    <location>
        <begin position="732"/>
        <end position="759"/>
    </location>
</feature>
<dbReference type="PANTHER" id="PTHR24393">
    <property type="entry name" value="ZINC FINGER PROTEIN"/>
    <property type="match status" value="1"/>
</dbReference>
<evidence type="ECO:0000256" key="7">
    <source>
        <dbReference type="ARBA" id="ARBA00023015"/>
    </source>
</evidence>
<keyword evidence="4" id="KW-0677">Repeat</keyword>
<feature type="domain" description="C2H2-type" evidence="13">
    <location>
        <begin position="162"/>
        <end position="189"/>
    </location>
</feature>
<keyword evidence="9" id="KW-0804">Transcription</keyword>
<feature type="region of interest" description="Disordered" evidence="12">
    <location>
        <begin position="409"/>
        <end position="442"/>
    </location>
</feature>
<comment type="subcellular location">
    <subcellularLocation>
        <location evidence="1">Nucleus</location>
    </subcellularLocation>
</comment>
<feature type="domain" description="C2H2-type" evidence="13">
    <location>
        <begin position="218"/>
        <end position="264"/>
    </location>
</feature>
<name>A0A8B7YMX5_ACAPL</name>
<keyword evidence="5 11" id="KW-0863">Zinc-finger</keyword>
<dbReference type="RefSeq" id="XP_022093800.1">
    <property type="nucleotide sequence ID" value="XM_022238108.1"/>
</dbReference>
<feature type="domain" description="C2H2-type" evidence="13">
    <location>
        <begin position="533"/>
        <end position="560"/>
    </location>
</feature>
<evidence type="ECO:0000256" key="10">
    <source>
        <dbReference type="ARBA" id="ARBA00023242"/>
    </source>
</evidence>
<dbReference type="FunFam" id="3.30.160.60:FF:001156">
    <property type="entry name" value="Zinc finger protein 407"/>
    <property type="match status" value="1"/>
</dbReference>
<dbReference type="OrthoDB" id="8922241at2759"/>
<feature type="domain" description="C2H2-type" evidence="13">
    <location>
        <begin position="327"/>
        <end position="354"/>
    </location>
</feature>
<evidence type="ECO:0000256" key="12">
    <source>
        <dbReference type="SAM" id="MobiDB-lite"/>
    </source>
</evidence>
<dbReference type="FunFam" id="3.30.160.60:FF:001498">
    <property type="entry name" value="Zinc finger protein 404"/>
    <property type="match status" value="1"/>
</dbReference>
<feature type="domain" description="C2H2-type" evidence="13">
    <location>
        <begin position="704"/>
        <end position="731"/>
    </location>
</feature>
<feature type="domain" description="C2H2-type" evidence="13">
    <location>
        <begin position="589"/>
        <end position="616"/>
    </location>
</feature>
<reference evidence="15" key="1">
    <citation type="submission" date="2025-08" db="UniProtKB">
        <authorList>
            <consortium name="RefSeq"/>
        </authorList>
    </citation>
    <scope>IDENTIFICATION</scope>
</reference>
<protein>
    <submittedName>
        <fullName evidence="15">Zinc finger protein 271-like</fullName>
    </submittedName>
</protein>
<dbReference type="InterPro" id="IPR036236">
    <property type="entry name" value="Znf_C2H2_sf"/>
</dbReference>
<dbReference type="FunFam" id="3.30.160.60:FF:000446">
    <property type="entry name" value="Zinc finger protein"/>
    <property type="match status" value="1"/>
</dbReference>
<feature type="compositionally biased region" description="Polar residues" evidence="12">
    <location>
        <begin position="686"/>
        <end position="697"/>
    </location>
</feature>
<dbReference type="PROSITE" id="PS00028">
    <property type="entry name" value="ZINC_FINGER_C2H2_1"/>
    <property type="match status" value="14"/>
</dbReference>
<dbReference type="FunFam" id="3.30.160.60:FF:000322">
    <property type="entry name" value="GDNF-inducible zinc finger protein 1"/>
    <property type="match status" value="2"/>
</dbReference>
<sequence length="810" mass="92830">MSSSSRTDANTVQHPKKKRRDCFICGRPSFQMFCVAHQWHERRDSANNACLLCGKAFKRSTNLKRHMQVHAREKPGVGVIREHCYSLVQSKGKPFLCDKCGQTFVEKSCLFRHQKRAHDCTTVTTSYSEKTPHVCDTCGKTFAKQSIMVRHAKRRHADVRPYKCGTCNKMFAQTCDLVRHERIHKKEKPFTCSICKQCFSRKHHLEDHVRTHTRVRPFLCDGCGQTFAHRNSLVNHKKACSQCPVLEISDTPPEPQPSHTGKRPVAFETTVLDQASYWDSLLKQTKSSQPMEQTLSPARDTLHDALTQSFGPDFSMFLQTSTDGDHYVCDFCGKAFIQRSEIARHRRIHTKEKPYPCEVCGRRFTQKSHLVTHRVTHTKERRFNCEVCGHDFAQKNSLMRHRRKVHGIYPQKTAQSKDPSVPEQTDATNSVEHLSTSDEKSTQTEAGEAFLDILNQSAYSQQECPSNDSQGAQTDAATVLMDILSKGSEWNSILLPSQDDQPFSCNRATETPAASEPIDYSSFRRMLEVGMRYVCDFCNKDFGKKYDLIRHRRIHLRVRPFGCDICNRRFTQKRHLVEHQAKHTKIKSFVCCICGKAFAYQASLRLHRKKSCSPPPSDRPPQQKVQLVDGRYRCDQCEKHFGHSYSLMRHKLSHTTTKPFACQFCGRGFSQRYVAKMHERKHKEQGTTPDSSGSQHQPLFRKSYMCDICGKRIVGKSNLSRHIKGHSRDKWHTCGDCGKGFVSKLSLKKHRKLHKKKKPAMSENRTLVFSSKQSVLSHLKGIELPRTLLIIQSPHPSHVVPAYTSNVKTV</sequence>
<evidence type="ECO:0000256" key="6">
    <source>
        <dbReference type="ARBA" id="ARBA00022833"/>
    </source>
</evidence>
<keyword evidence="6" id="KW-0862">Zinc</keyword>
<evidence type="ECO:0000256" key="3">
    <source>
        <dbReference type="ARBA" id="ARBA00022723"/>
    </source>
</evidence>
<keyword evidence="3" id="KW-0479">Metal-binding</keyword>
<feature type="domain" description="C2H2-type" evidence="13">
    <location>
        <begin position="355"/>
        <end position="382"/>
    </location>
</feature>
<dbReference type="Proteomes" id="UP000694845">
    <property type="component" value="Unplaced"/>
</dbReference>
<evidence type="ECO:0000256" key="9">
    <source>
        <dbReference type="ARBA" id="ARBA00023163"/>
    </source>
</evidence>
<evidence type="ECO:0000256" key="5">
    <source>
        <dbReference type="ARBA" id="ARBA00022771"/>
    </source>
</evidence>
<feature type="domain" description="C2H2-type" evidence="13">
    <location>
        <begin position="95"/>
        <end position="118"/>
    </location>
</feature>
<keyword evidence="10" id="KW-0539">Nucleus</keyword>
<dbReference type="GO" id="GO:0005634">
    <property type="term" value="C:nucleus"/>
    <property type="evidence" value="ECO:0007669"/>
    <property type="project" value="UniProtKB-SubCell"/>
</dbReference>
<dbReference type="PROSITE" id="PS50157">
    <property type="entry name" value="ZINC_FINGER_C2H2_2"/>
    <property type="match status" value="16"/>
</dbReference>
<evidence type="ECO:0000256" key="8">
    <source>
        <dbReference type="ARBA" id="ARBA00023125"/>
    </source>
</evidence>
<dbReference type="GO" id="GO:0000978">
    <property type="term" value="F:RNA polymerase II cis-regulatory region sequence-specific DNA binding"/>
    <property type="evidence" value="ECO:0007669"/>
    <property type="project" value="TreeGrafter"/>
</dbReference>
<comment type="similarity">
    <text evidence="2">Belongs to the krueppel C2H2-type zinc-finger protein family.</text>
</comment>
<dbReference type="Gene3D" id="3.30.160.60">
    <property type="entry name" value="Classic Zinc Finger"/>
    <property type="match status" value="15"/>
</dbReference>
<organism evidence="14 15">
    <name type="scientific">Acanthaster planci</name>
    <name type="common">Crown-of-thorns starfish</name>
    <dbReference type="NCBI Taxonomy" id="133434"/>
    <lineage>
        <taxon>Eukaryota</taxon>
        <taxon>Metazoa</taxon>
        <taxon>Echinodermata</taxon>
        <taxon>Eleutherozoa</taxon>
        <taxon>Asterozoa</taxon>
        <taxon>Asteroidea</taxon>
        <taxon>Valvatacea</taxon>
        <taxon>Valvatida</taxon>
        <taxon>Acanthasteridae</taxon>
        <taxon>Acanthaster</taxon>
    </lineage>
</organism>
<dbReference type="InterPro" id="IPR013087">
    <property type="entry name" value="Znf_C2H2_type"/>
</dbReference>
<evidence type="ECO:0000256" key="1">
    <source>
        <dbReference type="ARBA" id="ARBA00004123"/>
    </source>
</evidence>
<evidence type="ECO:0000313" key="15">
    <source>
        <dbReference type="RefSeq" id="XP_022093800.1"/>
    </source>
</evidence>
<dbReference type="GeneID" id="110980991"/>
<feature type="domain" description="C2H2-type" evidence="13">
    <location>
        <begin position="660"/>
        <end position="687"/>
    </location>
</feature>
<feature type="compositionally biased region" description="Polar residues" evidence="12">
    <location>
        <begin position="412"/>
        <end position="434"/>
    </location>
</feature>
<evidence type="ECO:0000313" key="14">
    <source>
        <dbReference type="Proteomes" id="UP000694845"/>
    </source>
</evidence>
<feature type="domain" description="C2H2-type" evidence="13">
    <location>
        <begin position="190"/>
        <end position="217"/>
    </location>
</feature>
<dbReference type="KEGG" id="aplc:110980991"/>
<dbReference type="AlphaFoldDB" id="A0A8B7YMX5"/>
<dbReference type="FunFam" id="3.30.160.60:FF:001049">
    <property type="entry name" value="zinc finger protein 319"/>
    <property type="match status" value="1"/>
</dbReference>
<dbReference type="Pfam" id="PF00096">
    <property type="entry name" value="zf-C2H2"/>
    <property type="match status" value="12"/>
</dbReference>
<feature type="domain" description="C2H2-type" evidence="13">
    <location>
        <begin position="632"/>
        <end position="659"/>
    </location>
</feature>
<keyword evidence="14" id="KW-1185">Reference proteome</keyword>
<evidence type="ECO:0000256" key="2">
    <source>
        <dbReference type="ARBA" id="ARBA00006991"/>
    </source>
</evidence>
<proteinExistence type="inferred from homology"/>
<evidence type="ECO:0000259" key="13">
    <source>
        <dbReference type="PROSITE" id="PS50157"/>
    </source>
</evidence>
<dbReference type="FunFam" id="3.30.160.60:FF:000100">
    <property type="entry name" value="Zinc finger 45-like"/>
    <property type="match status" value="1"/>
</dbReference>
<dbReference type="SUPFAM" id="SSF57667">
    <property type="entry name" value="beta-beta-alpha zinc fingers"/>
    <property type="match status" value="9"/>
</dbReference>
<dbReference type="OMA" id="QYHQISH"/>
<accession>A0A8B7YMX5</accession>
<feature type="region of interest" description="Disordered" evidence="12">
    <location>
        <begin position="678"/>
        <end position="697"/>
    </location>
</feature>
<dbReference type="GO" id="GO:0008270">
    <property type="term" value="F:zinc ion binding"/>
    <property type="evidence" value="ECO:0007669"/>
    <property type="project" value="UniProtKB-KW"/>
</dbReference>
<evidence type="ECO:0000256" key="4">
    <source>
        <dbReference type="ARBA" id="ARBA00022737"/>
    </source>
</evidence>
<dbReference type="GO" id="GO:0001228">
    <property type="term" value="F:DNA-binding transcription activator activity, RNA polymerase II-specific"/>
    <property type="evidence" value="ECO:0007669"/>
    <property type="project" value="TreeGrafter"/>
</dbReference>
<feature type="domain" description="C2H2-type" evidence="13">
    <location>
        <begin position="48"/>
        <end position="75"/>
    </location>
</feature>
<dbReference type="PANTHER" id="PTHR24393:SF15">
    <property type="entry name" value="IP01243P-RELATED"/>
    <property type="match status" value="1"/>
</dbReference>
<keyword evidence="8" id="KW-0238">DNA-binding</keyword>
<feature type="domain" description="C2H2-type" evidence="13">
    <location>
        <begin position="383"/>
        <end position="406"/>
    </location>
</feature>
<evidence type="ECO:0000256" key="11">
    <source>
        <dbReference type="PROSITE-ProRule" id="PRU00042"/>
    </source>
</evidence>